<dbReference type="InterPro" id="IPR000152">
    <property type="entry name" value="EGF-type_Asp/Asn_hydroxyl_site"/>
</dbReference>
<feature type="signal peptide" evidence="7">
    <location>
        <begin position="1"/>
        <end position="27"/>
    </location>
</feature>
<dbReference type="GO" id="GO:0016020">
    <property type="term" value="C:membrane"/>
    <property type="evidence" value="ECO:0007669"/>
    <property type="project" value="UniProtKB-SubCell"/>
</dbReference>
<dbReference type="InterPro" id="IPR003961">
    <property type="entry name" value="FN3_dom"/>
</dbReference>
<dbReference type="SMART" id="SM00179">
    <property type="entry name" value="EGF_CA"/>
    <property type="match status" value="1"/>
</dbReference>
<dbReference type="SMART" id="SM00060">
    <property type="entry name" value="FN3"/>
    <property type="match status" value="2"/>
</dbReference>
<dbReference type="PROSITE" id="PS50853">
    <property type="entry name" value="FN3"/>
    <property type="match status" value="2"/>
</dbReference>
<dbReference type="InterPro" id="IPR001881">
    <property type="entry name" value="EGF-like_Ca-bd_dom"/>
</dbReference>
<evidence type="ECO:0000256" key="3">
    <source>
        <dbReference type="ARBA" id="ARBA00023157"/>
    </source>
</evidence>
<dbReference type="SUPFAM" id="SSF57196">
    <property type="entry name" value="EGF/Laminin"/>
    <property type="match status" value="1"/>
</dbReference>
<evidence type="ECO:0000256" key="4">
    <source>
        <dbReference type="PROSITE-ProRule" id="PRU00076"/>
    </source>
</evidence>
<dbReference type="Proteomes" id="UP000828390">
    <property type="component" value="Unassembled WGS sequence"/>
</dbReference>
<evidence type="ECO:0000256" key="5">
    <source>
        <dbReference type="SAM" id="MobiDB-lite"/>
    </source>
</evidence>
<dbReference type="FunFam" id="2.10.25.10:FF:000010">
    <property type="entry name" value="Pro-epidermal growth factor"/>
    <property type="match status" value="1"/>
</dbReference>
<evidence type="ECO:0000313" key="10">
    <source>
        <dbReference type="EMBL" id="KAH3785137.1"/>
    </source>
</evidence>
<keyword evidence="2" id="KW-0677">Repeat</keyword>
<dbReference type="InterPro" id="IPR013783">
    <property type="entry name" value="Ig-like_fold"/>
</dbReference>
<dbReference type="Pfam" id="PF07645">
    <property type="entry name" value="EGF_CA"/>
    <property type="match status" value="1"/>
</dbReference>
<evidence type="ECO:0000259" key="9">
    <source>
        <dbReference type="PROSITE" id="PS50853"/>
    </source>
</evidence>
<dbReference type="SUPFAM" id="SSF57184">
    <property type="entry name" value="Growth factor receptor domain"/>
    <property type="match status" value="1"/>
</dbReference>
<dbReference type="InterPro" id="IPR036116">
    <property type="entry name" value="FN3_sf"/>
</dbReference>
<dbReference type="PROSITE" id="PS00010">
    <property type="entry name" value="ASX_HYDROXYL"/>
    <property type="match status" value="1"/>
</dbReference>
<comment type="caution">
    <text evidence="10">The sequence shown here is derived from an EMBL/GenBank/DDBJ whole genome shotgun (WGS) entry which is preliminary data.</text>
</comment>
<dbReference type="CDD" id="cd00054">
    <property type="entry name" value="EGF_CA"/>
    <property type="match status" value="1"/>
</dbReference>
<keyword evidence="6" id="KW-0472">Membrane</keyword>
<comment type="caution">
    <text evidence="4">Lacks conserved residue(s) required for the propagation of feature annotation.</text>
</comment>
<accession>A0A9D4IUD9</accession>
<proteinExistence type="predicted"/>
<keyword evidence="6" id="KW-1133">Transmembrane helix</keyword>
<keyword evidence="1 4" id="KW-0245">EGF-like domain</keyword>
<dbReference type="PANTHER" id="PTHR44170">
    <property type="entry name" value="PROTEIN SIDEKICK"/>
    <property type="match status" value="1"/>
</dbReference>
<feature type="transmembrane region" description="Helical" evidence="6">
    <location>
        <begin position="395"/>
        <end position="419"/>
    </location>
</feature>
<keyword evidence="3" id="KW-1015">Disulfide bond</keyword>
<dbReference type="Gene3D" id="2.60.40.10">
    <property type="entry name" value="Immunoglobulins"/>
    <property type="match status" value="2"/>
</dbReference>
<keyword evidence="6" id="KW-0812">Transmembrane</keyword>
<keyword evidence="11" id="KW-1185">Reference proteome</keyword>
<feature type="region of interest" description="Disordered" evidence="5">
    <location>
        <begin position="458"/>
        <end position="481"/>
    </location>
</feature>
<dbReference type="PROSITE" id="PS51257">
    <property type="entry name" value="PROKAR_LIPOPROTEIN"/>
    <property type="match status" value="1"/>
</dbReference>
<dbReference type="GO" id="GO:0005509">
    <property type="term" value="F:calcium ion binding"/>
    <property type="evidence" value="ECO:0007669"/>
    <property type="project" value="InterPro"/>
</dbReference>
<dbReference type="GO" id="GO:0098609">
    <property type="term" value="P:cell-cell adhesion"/>
    <property type="evidence" value="ECO:0007669"/>
    <property type="project" value="TreeGrafter"/>
</dbReference>
<dbReference type="SUPFAM" id="SSF49265">
    <property type="entry name" value="Fibronectin type III"/>
    <property type="match status" value="1"/>
</dbReference>
<dbReference type="EMBL" id="JAIWYP010000008">
    <property type="protein sequence ID" value="KAH3785137.1"/>
    <property type="molecule type" value="Genomic_DNA"/>
</dbReference>
<dbReference type="InterPro" id="IPR009030">
    <property type="entry name" value="Growth_fac_rcpt_cys_sf"/>
</dbReference>
<feature type="domain" description="Fibronectin type-III" evidence="9">
    <location>
        <begin position="283"/>
        <end position="384"/>
    </location>
</feature>
<feature type="domain" description="EGF-like" evidence="8">
    <location>
        <begin position="138"/>
        <end position="178"/>
    </location>
</feature>
<evidence type="ECO:0000256" key="6">
    <source>
        <dbReference type="SAM" id="Phobius"/>
    </source>
</evidence>
<dbReference type="PROSITE" id="PS50026">
    <property type="entry name" value="EGF_3"/>
    <property type="match status" value="1"/>
</dbReference>
<dbReference type="Gene3D" id="2.10.25.10">
    <property type="entry name" value="Laminin"/>
    <property type="match status" value="1"/>
</dbReference>
<evidence type="ECO:0000256" key="7">
    <source>
        <dbReference type="SAM" id="SignalP"/>
    </source>
</evidence>
<dbReference type="PROSITE" id="PS01187">
    <property type="entry name" value="EGF_CA"/>
    <property type="match status" value="1"/>
</dbReference>
<feature type="domain" description="Fibronectin type-III" evidence="9">
    <location>
        <begin position="180"/>
        <end position="280"/>
    </location>
</feature>
<sequence length="513" mass="56428">MLKLWRELSKFCTIGLVIFTLPVLAYACTWGNYDDCPSWPSCSKSCGGGSRCKTCESCFWKINKTFCETCNAFCYNGGVYQSGSCLCQSWRSGDCCEQCRQIYIAKCLQGRQECGGSPDGVRCTQCENGYTSGGYGKDVDECRDGTDRCSHGCENTAGSYRCTCSNGYLLNYDGQTCRGPPQAPHTVQVLNEKYNSAEVSWLPGFHGGYPQTFVIQTSTDAVHWKNVSLIDGGTYNNESSFNETLTGLEPETLYWIRLFSFNKQGTSDYSIANNVTTSKAPGPPQAPHTVQVLNEKYNSAEVSWLPGFHGGYPQTFVIQTSTDAVHWKNVSLIDGGTYSNEVAFNETLSGLEPETLYWIRLFSFNKQGPSDYSIANNVTTTKAPDQVSSASSSKAGVITGGIVGGLIGLLAILMTVVAIRKYEFMLICKDVRKPESSGQVLYETTVVSPINNGDYESLGNRNDIRRNESDINSTDNANELKTNMNDSLDAHKSSTHVYNELGPQPRTDRTRPV</sequence>
<dbReference type="AlphaFoldDB" id="A0A9D4IUD9"/>
<evidence type="ECO:0000256" key="2">
    <source>
        <dbReference type="ARBA" id="ARBA00022737"/>
    </source>
</evidence>
<keyword evidence="7" id="KW-0732">Signal</keyword>
<dbReference type="InterPro" id="IPR018097">
    <property type="entry name" value="EGF_Ca-bd_CS"/>
</dbReference>
<evidence type="ECO:0000256" key="1">
    <source>
        <dbReference type="ARBA" id="ARBA00022536"/>
    </source>
</evidence>
<dbReference type="PROSITE" id="PS01186">
    <property type="entry name" value="EGF_2"/>
    <property type="match status" value="1"/>
</dbReference>
<name>A0A9D4IUD9_DREPO</name>
<feature type="chain" id="PRO_5039468965" evidence="7">
    <location>
        <begin position="28"/>
        <end position="513"/>
    </location>
</feature>
<dbReference type="Pfam" id="PF00041">
    <property type="entry name" value="fn3"/>
    <property type="match status" value="1"/>
</dbReference>
<dbReference type="PANTHER" id="PTHR44170:SF6">
    <property type="entry name" value="CONTACTIN"/>
    <property type="match status" value="1"/>
</dbReference>
<protein>
    <submittedName>
        <fullName evidence="10">Uncharacterized protein</fullName>
    </submittedName>
</protein>
<dbReference type="InterPro" id="IPR049883">
    <property type="entry name" value="NOTCH1_EGF-like"/>
</dbReference>
<dbReference type="InterPro" id="IPR000742">
    <property type="entry name" value="EGF"/>
</dbReference>
<organism evidence="10 11">
    <name type="scientific">Dreissena polymorpha</name>
    <name type="common">Zebra mussel</name>
    <name type="synonym">Mytilus polymorpha</name>
    <dbReference type="NCBI Taxonomy" id="45954"/>
    <lineage>
        <taxon>Eukaryota</taxon>
        <taxon>Metazoa</taxon>
        <taxon>Spiralia</taxon>
        <taxon>Lophotrochozoa</taxon>
        <taxon>Mollusca</taxon>
        <taxon>Bivalvia</taxon>
        <taxon>Autobranchia</taxon>
        <taxon>Heteroconchia</taxon>
        <taxon>Euheterodonta</taxon>
        <taxon>Imparidentia</taxon>
        <taxon>Neoheterodontei</taxon>
        <taxon>Myida</taxon>
        <taxon>Dreissenoidea</taxon>
        <taxon>Dreissenidae</taxon>
        <taxon>Dreissena</taxon>
    </lineage>
</organism>
<dbReference type="CDD" id="cd00063">
    <property type="entry name" value="FN3"/>
    <property type="match status" value="2"/>
</dbReference>
<feature type="region of interest" description="Disordered" evidence="5">
    <location>
        <begin position="494"/>
        <end position="513"/>
    </location>
</feature>
<feature type="compositionally biased region" description="Polar residues" evidence="5">
    <location>
        <begin position="470"/>
        <end position="481"/>
    </location>
</feature>
<evidence type="ECO:0000259" key="8">
    <source>
        <dbReference type="PROSITE" id="PS50026"/>
    </source>
</evidence>
<reference evidence="10" key="1">
    <citation type="journal article" date="2019" name="bioRxiv">
        <title>The Genome of the Zebra Mussel, Dreissena polymorpha: A Resource for Invasive Species Research.</title>
        <authorList>
            <person name="McCartney M.A."/>
            <person name="Auch B."/>
            <person name="Kono T."/>
            <person name="Mallez S."/>
            <person name="Zhang Y."/>
            <person name="Obille A."/>
            <person name="Becker A."/>
            <person name="Abrahante J.E."/>
            <person name="Garbe J."/>
            <person name="Badalamenti J.P."/>
            <person name="Herman A."/>
            <person name="Mangelson H."/>
            <person name="Liachko I."/>
            <person name="Sullivan S."/>
            <person name="Sone E.D."/>
            <person name="Koren S."/>
            <person name="Silverstein K.A.T."/>
            <person name="Beckman K.B."/>
            <person name="Gohl D.M."/>
        </authorList>
    </citation>
    <scope>NUCLEOTIDE SEQUENCE</scope>
    <source>
        <strain evidence="10">Duluth1</strain>
        <tissue evidence="10">Whole animal</tissue>
    </source>
</reference>
<evidence type="ECO:0000313" key="11">
    <source>
        <dbReference type="Proteomes" id="UP000828390"/>
    </source>
</evidence>
<gene>
    <name evidence="10" type="ORF">DPMN_163222</name>
</gene>
<reference evidence="10" key="2">
    <citation type="submission" date="2020-11" db="EMBL/GenBank/DDBJ databases">
        <authorList>
            <person name="McCartney M.A."/>
            <person name="Auch B."/>
            <person name="Kono T."/>
            <person name="Mallez S."/>
            <person name="Becker A."/>
            <person name="Gohl D.M."/>
            <person name="Silverstein K.A.T."/>
            <person name="Koren S."/>
            <person name="Bechman K.B."/>
            <person name="Herman A."/>
            <person name="Abrahante J.E."/>
            <person name="Garbe J."/>
        </authorList>
    </citation>
    <scope>NUCLEOTIDE SEQUENCE</scope>
    <source>
        <strain evidence="10">Duluth1</strain>
        <tissue evidence="10">Whole animal</tissue>
    </source>
</reference>